<dbReference type="RefSeq" id="WP_110269981.1">
    <property type="nucleotide sequence ID" value="NZ_CP029289.2"/>
</dbReference>
<proteinExistence type="predicted"/>
<dbReference type="Pfam" id="PF18689">
    <property type="entry name" value="PriX"/>
    <property type="match status" value="1"/>
</dbReference>
<sequence length="152" mass="17849">MVQSKKIKILLNYPDDTPAGYSIYDGIFSKVYDEKGELLFEVNGLFPPRITTRNYSWIEKILNSGLSDGRKRFILYVASRYLVNVKKVDEEEALKELKDFYYKNGSGKIYDAWLRSVIRGVQEKKLLPPSLKNIQDRDKELYEEITKILEKR</sequence>
<dbReference type="AlphaFoldDB" id="A0A2U9IDN1"/>
<reference evidence="2 3" key="1">
    <citation type="submission" date="2018-05" db="EMBL/GenBank/DDBJ databases">
        <title>Complete Genome Sequences of Extremely Thermoacidophilic, Metal-Mobilizing Type-Strain Members of the Archaeal Family Sulfolobaceae: Acidianus brierleyi DSM-1651T, Acidianus sulfidivorans DSM-18786T, Metallosphaera hakonensis DSM-7519T, and Metallosphaera prunae DSM-10039T.</title>
        <authorList>
            <person name="Counts J.A."/>
            <person name="Kelly R.M."/>
        </authorList>
    </citation>
    <scope>NUCLEOTIDE SEQUENCE [LARGE SCALE GENOMIC DNA]</scope>
    <source>
        <strain evidence="2 3">DSM 1651</strain>
    </source>
</reference>
<dbReference type="InterPro" id="IPR040865">
    <property type="entry name" value="PriX"/>
</dbReference>
<gene>
    <name evidence="2" type="primary">priX</name>
    <name evidence="2" type="ORF">DFR85_05320</name>
</gene>
<protein>
    <submittedName>
        <fullName evidence="2">DNA primase noncatalytic subunit PriX</fullName>
    </submittedName>
</protein>
<dbReference type="Proteomes" id="UP000248044">
    <property type="component" value="Chromosome"/>
</dbReference>
<dbReference type="EMBL" id="CP029289">
    <property type="protein sequence ID" value="AWR94100.1"/>
    <property type="molecule type" value="Genomic_DNA"/>
</dbReference>
<keyword evidence="3" id="KW-1185">Reference proteome</keyword>
<organism evidence="2 3">
    <name type="scientific">Acidianus brierleyi</name>
    <dbReference type="NCBI Taxonomy" id="41673"/>
    <lineage>
        <taxon>Archaea</taxon>
        <taxon>Thermoproteota</taxon>
        <taxon>Thermoprotei</taxon>
        <taxon>Sulfolobales</taxon>
        <taxon>Sulfolobaceae</taxon>
        <taxon>Acidianus</taxon>
    </lineage>
</organism>
<name>A0A2U9IDN1_9CREN</name>
<feature type="domain" description="Primase X" evidence="1">
    <location>
        <begin position="55"/>
        <end position="149"/>
    </location>
</feature>
<dbReference type="GeneID" id="36831554"/>
<evidence type="ECO:0000259" key="1">
    <source>
        <dbReference type="Pfam" id="PF18689"/>
    </source>
</evidence>
<dbReference type="KEGG" id="abri:DFR85_05320"/>
<dbReference type="OrthoDB" id="45285at2157"/>
<evidence type="ECO:0000313" key="2">
    <source>
        <dbReference type="EMBL" id="AWR94100.1"/>
    </source>
</evidence>
<evidence type="ECO:0000313" key="3">
    <source>
        <dbReference type="Proteomes" id="UP000248044"/>
    </source>
</evidence>
<dbReference type="NCBIfam" id="NF033412">
    <property type="entry name" value="primase_PriX"/>
    <property type="match status" value="1"/>
</dbReference>
<accession>A0A2U9IDN1</accession>